<dbReference type="Proteomes" id="UP000078540">
    <property type="component" value="Unassembled WGS sequence"/>
</dbReference>
<dbReference type="AlphaFoldDB" id="A0A195B1A6"/>
<evidence type="ECO:0000256" key="1">
    <source>
        <dbReference type="SAM" id="MobiDB-lite"/>
    </source>
</evidence>
<accession>A0A195B1A6</accession>
<evidence type="ECO:0000313" key="3">
    <source>
        <dbReference type="Proteomes" id="UP000078540"/>
    </source>
</evidence>
<feature type="region of interest" description="Disordered" evidence="1">
    <location>
        <begin position="1"/>
        <end position="37"/>
    </location>
</feature>
<dbReference type="EMBL" id="KQ976690">
    <property type="protein sequence ID" value="KYM78070.1"/>
    <property type="molecule type" value="Genomic_DNA"/>
</dbReference>
<proteinExistence type="predicted"/>
<keyword evidence="3" id="KW-1185">Reference proteome</keyword>
<gene>
    <name evidence="2" type="ORF">ALC53_11538</name>
</gene>
<protein>
    <submittedName>
        <fullName evidence="2">Uncharacterized protein</fullName>
    </submittedName>
</protein>
<name>A0A195B1A6_9HYME</name>
<evidence type="ECO:0000313" key="2">
    <source>
        <dbReference type="EMBL" id="KYM78070.1"/>
    </source>
</evidence>
<reference evidence="2 3" key="1">
    <citation type="submission" date="2015-09" db="EMBL/GenBank/DDBJ databases">
        <title>Atta colombica WGS genome.</title>
        <authorList>
            <person name="Nygaard S."/>
            <person name="Hu H."/>
            <person name="Boomsma J."/>
            <person name="Zhang G."/>
        </authorList>
    </citation>
    <scope>NUCLEOTIDE SEQUENCE [LARGE SCALE GENOMIC DNA]</scope>
    <source>
        <strain evidence="2">Treedump-2</strain>
        <tissue evidence="2">Whole body</tissue>
    </source>
</reference>
<sequence length="197" mass="21740">MKPRKAGSVCGPRPPTPKSEAALSERGSSRLSRRSSMELREKNSCGCCVTASDTSCGIPAHREERNNGRRAATGETMTGLVVEDRGRRLTRARLFMRYHSKGRHGAPSPVNNVTLRARSGDAHATLESRTLTIDCPGTIGRDWIAGSSRGPLYQIPIFFISHFSPSRMKVDESMLKLLDISRSFRIPSRCQIIIIDS</sequence>
<organism evidence="2 3">
    <name type="scientific">Atta colombica</name>
    <dbReference type="NCBI Taxonomy" id="520822"/>
    <lineage>
        <taxon>Eukaryota</taxon>
        <taxon>Metazoa</taxon>
        <taxon>Ecdysozoa</taxon>
        <taxon>Arthropoda</taxon>
        <taxon>Hexapoda</taxon>
        <taxon>Insecta</taxon>
        <taxon>Pterygota</taxon>
        <taxon>Neoptera</taxon>
        <taxon>Endopterygota</taxon>
        <taxon>Hymenoptera</taxon>
        <taxon>Apocrita</taxon>
        <taxon>Aculeata</taxon>
        <taxon>Formicoidea</taxon>
        <taxon>Formicidae</taxon>
        <taxon>Myrmicinae</taxon>
        <taxon>Atta</taxon>
    </lineage>
</organism>